<dbReference type="InterPro" id="IPR047187">
    <property type="entry name" value="SF1_C_Upf1"/>
</dbReference>
<dbReference type="Gene3D" id="3.40.50.300">
    <property type="entry name" value="P-loop containing nucleotide triphosphate hydrolases"/>
    <property type="match status" value="2"/>
</dbReference>
<dbReference type="GO" id="GO:0043139">
    <property type="term" value="F:5'-3' DNA helicase activity"/>
    <property type="evidence" value="ECO:0007669"/>
    <property type="project" value="TreeGrafter"/>
</dbReference>
<dbReference type="Pfam" id="PF13087">
    <property type="entry name" value="AAA_12"/>
    <property type="match status" value="1"/>
</dbReference>
<evidence type="ECO:0000256" key="5">
    <source>
        <dbReference type="ARBA" id="ARBA00022840"/>
    </source>
</evidence>
<dbReference type="GO" id="GO:0005524">
    <property type="term" value="F:ATP binding"/>
    <property type="evidence" value="ECO:0007669"/>
    <property type="project" value="UniProtKB-KW"/>
</dbReference>
<dbReference type="GO" id="GO:0016787">
    <property type="term" value="F:hydrolase activity"/>
    <property type="evidence" value="ECO:0007669"/>
    <property type="project" value="UniProtKB-KW"/>
</dbReference>
<evidence type="ECO:0000256" key="6">
    <source>
        <dbReference type="SAM" id="Coils"/>
    </source>
</evidence>
<dbReference type="RefSeq" id="WP_114336908.1">
    <property type="nucleotide sequence ID" value="NZ_QPID01000002.1"/>
</dbReference>
<evidence type="ECO:0000313" key="9">
    <source>
        <dbReference type="EMBL" id="RCU51479.1"/>
    </source>
</evidence>
<evidence type="ECO:0000256" key="1">
    <source>
        <dbReference type="ARBA" id="ARBA00007913"/>
    </source>
</evidence>
<gene>
    <name evidence="9" type="ORF">DU002_03110</name>
</gene>
<comment type="similarity">
    <text evidence="1">Belongs to the DNA2/NAM7 helicase family.</text>
</comment>
<keyword evidence="5" id="KW-0067">ATP-binding</keyword>
<dbReference type="EMBL" id="QPID01000002">
    <property type="protein sequence ID" value="RCU51479.1"/>
    <property type="molecule type" value="Genomic_DNA"/>
</dbReference>
<dbReference type="CDD" id="cd18808">
    <property type="entry name" value="SF1_C_Upf1"/>
    <property type="match status" value="1"/>
</dbReference>
<dbReference type="Pfam" id="PF13086">
    <property type="entry name" value="AAA_11"/>
    <property type="match status" value="1"/>
</dbReference>
<feature type="domain" description="DNA2/NAM7 helicase helicase" evidence="7">
    <location>
        <begin position="273"/>
        <end position="560"/>
    </location>
</feature>
<dbReference type="OrthoDB" id="9757917at2"/>
<evidence type="ECO:0000256" key="2">
    <source>
        <dbReference type="ARBA" id="ARBA00022741"/>
    </source>
</evidence>
<evidence type="ECO:0000256" key="4">
    <source>
        <dbReference type="ARBA" id="ARBA00022806"/>
    </source>
</evidence>
<feature type="coiled-coil region" evidence="6">
    <location>
        <begin position="368"/>
        <end position="395"/>
    </location>
</feature>
<keyword evidence="2" id="KW-0547">Nucleotide-binding</keyword>
<keyword evidence="4" id="KW-0347">Helicase</keyword>
<accession>A0A368NPU3</accession>
<organism evidence="9 10">
    <name type="scientific">Corallincola holothuriorum</name>
    <dbReference type="NCBI Taxonomy" id="2282215"/>
    <lineage>
        <taxon>Bacteria</taxon>
        <taxon>Pseudomonadati</taxon>
        <taxon>Pseudomonadota</taxon>
        <taxon>Gammaproteobacteria</taxon>
        <taxon>Alteromonadales</taxon>
        <taxon>Psychromonadaceae</taxon>
        <taxon>Corallincola</taxon>
    </lineage>
</organism>
<protein>
    <recommendedName>
        <fullName evidence="11">AAA+ ATPase domain-containing protein</fullName>
    </recommendedName>
</protein>
<feature type="domain" description="DNA2/NAM7 helicase-like C-terminal" evidence="8">
    <location>
        <begin position="600"/>
        <end position="769"/>
    </location>
</feature>
<dbReference type="SUPFAM" id="SSF52540">
    <property type="entry name" value="P-loop containing nucleoside triphosphate hydrolases"/>
    <property type="match status" value="1"/>
</dbReference>
<evidence type="ECO:0000256" key="3">
    <source>
        <dbReference type="ARBA" id="ARBA00022801"/>
    </source>
</evidence>
<keyword evidence="10" id="KW-1185">Reference proteome</keyword>
<dbReference type="InterPro" id="IPR041677">
    <property type="entry name" value="DNA2/NAM7_AAA_11"/>
</dbReference>
<dbReference type="InterPro" id="IPR027417">
    <property type="entry name" value="P-loop_NTPase"/>
</dbReference>
<keyword evidence="3" id="KW-0378">Hydrolase</keyword>
<evidence type="ECO:0000313" key="10">
    <source>
        <dbReference type="Proteomes" id="UP000252558"/>
    </source>
</evidence>
<dbReference type="AlphaFoldDB" id="A0A368NPU3"/>
<evidence type="ECO:0000259" key="7">
    <source>
        <dbReference type="Pfam" id="PF13086"/>
    </source>
</evidence>
<evidence type="ECO:0000259" key="8">
    <source>
        <dbReference type="Pfam" id="PF13087"/>
    </source>
</evidence>
<proteinExistence type="inferred from homology"/>
<sequence>MSDKVSDLIRYYQACYALDNASLNLWNLHKIKAADRVTLTGNELLLSDQMPGAPIADEIAEPLYKRVQLYQRERQLIYACMFIAGTTEIKGEKRQLASPLVYINVTLHQDEKGYYVTADNSEFVLNEALLAELIPQDASSTGGTHTKDKASALSLIPGEFKAVTLADMLRASSHAIDLLPALKYPALAAKSVLSKLSKQHGLTLVPSAMVALIEKPKGTRGVIHELEKISACSVLSPPIRQLFDTVPPSTSAVTSQADLLPGLLSNVQTQVTQIAASAPLGFVSGPPGTGKSYTIAAVAAEHMARGESVLIATSSENPLNVIADKITSQYGLKDVHVRVGSPNYLRQLKSYLNDLLSGYQPNITEQALAALTQQVVSLNEQLSRAETRLTKKNRAGVKRGQRLSSLEQRYPRLGRWYLKLARQRIRKMSQLWPLLQQIHQQQQQRESLAAQLLQQQTQWNIANLLGQSRSTLQTFNKAIRSRASATQADLFEQIDYRLLLKTFPIWLAQLNSLHRAIPNQAALFDLVIIDEATQTDIASCLPALYRAKRALIVGDDKQLRHVSFLSYAKQQAVAAKYALPSTQKGVLSYRDCSILDLAQQAINNQDHVAFLNEHFRSSAKLIDFSNQKFYRNQLKIMQQRPDHEKGEMIIHHVAGNRDSQGTNDIEAEALLNRLEVLIRDADAQQQPKSIGVLSPFRAQVEKLTAAIQSRISLDQIERFNITVATPYGFQGEERDIMLSSWVVDPLSKRAAVYLNKPDMFNVAVTRARGAHELFVSVTESELPSNLLTEYRANLRNYEAKQLESAVCDQFQQEVIHALAQHNIRCWSGVHIAGTDIDILCKYDDHYLAIDLIGFPGPWVDFFDLTTYKILKRAALDVVPISYGLWRVDSALCVEEVLNRLKNASTTVASEALTNCRIDK</sequence>
<keyword evidence="6" id="KW-0175">Coiled coil</keyword>
<dbReference type="InterPro" id="IPR041679">
    <property type="entry name" value="DNA2/NAM7-like_C"/>
</dbReference>
<dbReference type="Proteomes" id="UP000252558">
    <property type="component" value="Unassembled WGS sequence"/>
</dbReference>
<comment type="caution">
    <text evidence="9">The sequence shown here is derived from an EMBL/GenBank/DDBJ whole genome shotgun (WGS) entry which is preliminary data.</text>
</comment>
<dbReference type="PANTHER" id="PTHR43788:SF8">
    <property type="entry name" value="DNA-BINDING PROTEIN SMUBP-2"/>
    <property type="match status" value="1"/>
</dbReference>
<evidence type="ECO:0008006" key="11">
    <source>
        <dbReference type="Google" id="ProtNLM"/>
    </source>
</evidence>
<dbReference type="PANTHER" id="PTHR43788">
    <property type="entry name" value="DNA2/NAM7 HELICASE FAMILY MEMBER"/>
    <property type="match status" value="1"/>
</dbReference>
<name>A0A368NPU3_9GAMM</name>
<dbReference type="InterPro" id="IPR050534">
    <property type="entry name" value="Coronavir_polyprotein_1ab"/>
</dbReference>
<reference evidence="9 10" key="1">
    <citation type="submission" date="2018-07" db="EMBL/GenBank/DDBJ databases">
        <title>Corallincola holothuriorum sp. nov., a new facultative anaerobe isolated from sea cucumber Apostichopus japonicus.</title>
        <authorList>
            <person name="Xia H."/>
        </authorList>
    </citation>
    <scope>NUCLEOTIDE SEQUENCE [LARGE SCALE GENOMIC DNA]</scope>
    <source>
        <strain evidence="9 10">C4</strain>
    </source>
</reference>